<sequence length="348" mass="37385">MLCCCPAQQSQPLVPAAFIFGDSLVDVGNNNHLAAVARGDTAPNGIDFPLGATGRFSNGRTVVDVVGELIGLPLVPPYLDPSAKGSKILQGVSYASGAAGIEDETGGNYAERITFWKQIQWFGNSIGEISSMLGPSAASSLISRSLVAIIMGSNDYINNYFLPYTRSHNLPTSTFRDTLLSIFSKQLQEIYRLGARKIVVANVGPLGCIPSSLFLYNSTTGGCIEPVEAIVRDFNDALKPMLVELNSQLPGATIVYGNVYNIFRDVIDHPSKFGFDYGNRGCCGAGPFNGQVPCLPGGLVKYCPDRTKYVFWDPYHPTDAANVVLGKRLFDGGLDDASPINVRQLCLL</sequence>
<dbReference type="OrthoDB" id="1600564at2759"/>
<protein>
    <submittedName>
        <fullName evidence="7">Uncharacterized protein</fullName>
    </submittedName>
</protein>
<dbReference type="KEGG" id="smo:SELMODRAFT_80725"/>
<dbReference type="Pfam" id="PF00657">
    <property type="entry name" value="Lipase_GDSL"/>
    <property type="match status" value="1"/>
</dbReference>
<dbReference type="InterPro" id="IPR036514">
    <property type="entry name" value="SGNH_hydro_sf"/>
</dbReference>
<evidence type="ECO:0000256" key="5">
    <source>
        <dbReference type="ARBA" id="ARBA00022801"/>
    </source>
</evidence>
<accession>D8QX50</accession>
<dbReference type="Gramene" id="EFJ35752">
    <property type="protein sequence ID" value="EFJ35752"/>
    <property type="gene ID" value="SELMODRAFT_80725"/>
</dbReference>
<dbReference type="PANTHER" id="PTHR45650">
    <property type="entry name" value="GDSL-LIKE LIPASE/ACYLHYDROLASE-RELATED"/>
    <property type="match status" value="1"/>
</dbReference>
<keyword evidence="4" id="KW-0732">Signal</keyword>
<dbReference type="InParanoid" id="D8QX50"/>
<dbReference type="InterPro" id="IPR001087">
    <property type="entry name" value="GDSL"/>
</dbReference>
<evidence type="ECO:0000313" key="7">
    <source>
        <dbReference type="EMBL" id="EFJ35752.1"/>
    </source>
</evidence>
<keyword evidence="8" id="KW-1185">Reference proteome</keyword>
<evidence type="ECO:0000256" key="3">
    <source>
        <dbReference type="ARBA" id="ARBA00022525"/>
    </source>
</evidence>
<dbReference type="OMA" id="ERIGMNQ"/>
<dbReference type="STRING" id="88036.D8QX50"/>
<evidence type="ECO:0000313" key="8">
    <source>
        <dbReference type="Proteomes" id="UP000001514"/>
    </source>
</evidence>
<dbReference type="InterPro" id="IPR051238">
    <property type="entry name" value="GDSL_esterase/lipase"/>
</dbReference>
<dbReference type="PANTHER" id="PTHR45650:SF8">
    <property type="entry name" value="GDSL ESTERASE_LIPASE"/>
    <property type="match status" value="1"/>
</dbReference>
<dbReference type="FunCoup" id="D8QX50">
    <property type="interactions" value="777"/>
</dbReference>
<dbReference type="Proteomes" id="UP000001514">
    <property type="component" value="Unassembled WGS sequence"/>
</dbReference>
<dbReference type="SUPFAM" id="SSF52266">
    <property type="entry name" value="SGNH hydrolase"/>
    <property type="match status" value="1"/>
</dbReference>
<gene>
    <name evidence="7" type="ORF">SELMODRAFT_80725</name>
</gene>
<dbReference type="GO" id="GO:0016042">
    <property type="term" value="P:lipid catabolic process"/>
    <property type="evidence" value="ECO:0007669"/>
    <property type="project" value="UniProtKB-KW"/>
</dbReference>
<dbReference type="AlphaFoldDB" id="D8QX50"/>
<reference evidence="7 8" key="1">
    <citation type="journal article" date="2011" name="Science">
        <title>The Selaginella genome identifies genetic changes associated with the evolution of vascular plants.</title>
        <authorList>
            <person name="Banks J.A."/>
            <person name="Nishiyama T."/>
            <person name="Hasebe M."/>
            <person name="Bowman J.L."/>
            <person name="Gribskov M."/>
            <person name="dePamphilis C."/>
            <person name="Albert V.A."/>
            <person name="Aono N."/>
            <person name="Aoyama T."/>
            <person name="Ambrose B.A."/>
            <person name="Ashton N.W."/>
            <person name="Axtell M.J."/>
            <person name="Barker E."/>
            <person name="Barker M.S."/>
            <person name="Bennetzen J.L."/>
            <person name="Bonawitz N.D."/>
            <person name="Chapple C."/>
            <person name="Cheng C."/>
            <person name="Correa L.G."/>
            <person name="Dacre M."/>
            <person name="DeBarry J."/>
            <person name="Dreyer I."/>
            <person name="Elias M."/>
            <person name="Engstrom E.M."/>
            <person name="Estelle M."/>
            <person name="Feng L."/>
            <person name="Finet C."/>
            <person name="Floyd S.K."/>
            <person name="Frommer W.B."/>
            <person name="Fujita T."/>
            <person name="Gramzow L."/>
            <person name="Gutensohn M."/>
            <person name="Harholt J."/>
            <person name="Hattori M."/>
            <person name="Heyl A."/>
            <person name="Hirai T."/>
            <person name="Hiwatashi Y."/>
            <person name="Ishikawa M."/>
            <person name="Iwata M."/>
            <person name="Karol K.G."/>
            <person name="Koehler B."/>
            <person name="Kolukisaoglu U."/>
            <person name="Kubo M."/>
            <person name="Kurata T."/>
            <person name="Lalonde S."/>
            <person name="Li K."/>
            <person name="Li Y."/>
            <person name="Litt A."/>
            <person name="Lyons E."/>
            <person name="Manning G."/>
            <person name="Maruyama T."/>
            <person name="Michael T.P."/>
            <person name="Mikami K."/>
            <person name="Miyazaki S."/>
            <person name="Morinaga S."/>
            <person name="Murata T."/>
            <person name="Mueller-Roeber B."/>
            <person name="Nelson D.R."/>
            <person name="Obara M."/>
            <person name="Oguri Y."/>
            <person name="Olmstead R.G."/>
            <person name="Onodera N."/>
            <person name="Petersen B.L."/>
            <person name="Pils B."/>
            <person name="Prigge M."/>
            <person name="Rensing S.A."/>
            <person name="Riano-Pachon D.M."/>
            <person name="Roberts A.W."/>
            <person name="Sato Y."/>
            <person name="Scheller H.V."/>
            <person name="Schulz B."/>
            <person name="Schulz C."/>
            <person name="Shakirov E.V."/>
            <person name="Shibagaki N."/>
            <person name="Shinohara N."/>
            <person name="Shippen D.E."/>
            <person name="Soerensen I."/>
            <person name="Sotooka R."/>
            <person name="Sugimoto N."/>
            <person name="Sugita M."/>
            <person name="Sumikawa N."/>
            <person name="Tanurdzic M."/>
            <person name="Theissen G."/>
            <person name="Ulvskov P."/>
            <person name="Wakazuki S."/>
            <person name="Weng J.K."/>
            <person name="Willats W.W."/>
            <person name="Wipf D."/>
            <person name="Wolf P.G."/>
            <person name="Yang L."/>
            <person name="Zimmer A.D."/>
            <person name="Zhu Q."/>
            <person name="Mitros T."/>
            <person name="Hellsten U."/>
            <person name="Loque D."/>
            <person name="Otillar R."/>
            <person name="Salamov A."/>
            <person name="Schmutz J."/>
            <person name="Shapiro H."/>
            <person name="Lindquist E."/>
            <person name="Lucas S."/>
            <person name="Rokhsar D."/>
            <person name="Grigoriev I.V."/>
        </authorList>
    </citation>
    <scope>NUCLEOTIDE SEQUENCE [LARGE SCALE GENOMIC DNA]</scope>
</reference>
<dbReference type="EMBL" id="GL377568">
    <property type="protein sequence ID" value="EFJ35752.1"/>
    <property type="molecule type" value="Genomic_DNA"/>
</dbReference>
<dbReference type="HOGENOM" id="CLU_015101_0_0_1"/>
<dbReference type="eggNOG" id="ENOG502QQWI">
    <property type="taxonomic scope" value="Eukaryota"/>
</dbReference>
<evidence type="ECO:0000256" key="6">
    <source>
        <dbReference type="ARBA" id="ARBA00022963"/>
    </source>
</evidence>
<keyword evidence="6" id="KW-0443">Lipid metabolism</keyword>
<organism evidence="8">
    <name type="scientific">Selaginella moellendorffii</name>
    <name type="common">Spikemoss</name>
    <dbReference type="NCBI Taxonomy" id="88036"/>
    <lineage>
        <taxon>Eukaryota</taxon>
        <taxon>Viridiplantae</taxon>
        <taxon>Streptophyta</taxon>
        <taxon>Embryophyta</taxon>
        <taxon>Tracheophyta</taxon>
        <taxon>Lycopodiopsida</taxon>
        <taxon>Selaginellales</taxon>
        <taxon>Selaginellaceae</taxon>
        <taxon>Selaginella</taxon>
    </lineage>
</organism>
<comment type="similarity">
    <text evidence="2">Belongs to the 'GDSL' lipolytic enzyme family.</text>
</comment>
<dbReference type="CDD" id="cd01837">
    <property type="entry name" value="SGNH_plant_lipase_like"/>
    <property type="match status" value="1"/>
</dbReference>
<evidence type="ECO:0000256" key="1">
    <source>
        <dbReference type="ARBA" id="ARBA00004613"/>
    </source>
</evidence>
<keyword evidence="3" id="KW-0964">Secreted</keyword>
<proteinExistence type="inferred from homology"/>
<name>D8QX50_SELML</name>
<keyword evidence="6" id="KW-0442">Lipid degradation</keyword>
<keyword evidence="5" id="KW-0378">Hydrolase</keyword>
<dbReference type="GO" id="GO:0005576">
    <property type="term" value="C:extracellular region"/>
    <property type="evidence" value="ECO:0007669"/>
    <property type="project" value="UniProtKB-SubCell"/>
</dbReference>
<comment type="subcellular location">
    <subcellularLocation>
        <location evidence="1">Secreted</location>
    </subcellularLocation>
</comment>
<dbReference type="InterPro" id="IPR035669">
    <property type="entry name" value="SGNH_plant_lipase-like"/>
</dbReference>
<evidence type="ECO:0000256" key="2">
    <source>
        <dbReference type="ARBA" id="ARBA00008668"/>
    </source>
</evidence>
<evidence type="ECO:0000256" key="4">
    <source>
        <dbReference type="ARBA" id="ARBA00022729"/>
    </source>
</evidence>
<dbReference type="Gene3D" id="3.40.50.1110">
    <property type="entry name" value="SGNH hydrolase"/>
    <property type="match status" value="1"/>
</dbReference>
<dbReference type="GO" id="GO:0016788">
    <property type="term" value="F:hydrolase activity, acting on ester bonds"/>
    <property type="evidence" value="ECO:0007669"/>
    <property type="project" value="InterPro"/>
</dbReference>